<dbReference type="GO" id="GO:0005506">
    <property type="term" value="F:iron ion binding"/>
    <property type="evidence" value="ECO:0007669"/>
    <property type="project" value="InterPro"/>
</dbReference>
<keyword evidence="3 8" id="KW-0349">Heme</keyword>
<dbReference type="GO" id="GO:0020037">
    <property type="term" value="F:heme binding"/>
    <property type="evidence" value="ECO:0007669"/>
    <property type="project" value="InterPro"/>
</dbReference>
<proteinExistence type="inferred from homology"/>
<evidence type="ECO:0000256" key="2">
    <source>
        <dbReference type="ARBA" id="ARBA00010617"/>
    </source>
</evidence>
<gene>
    <name evidence="9" type="ORF">CONCODRAFT_78236</name>
</gene>
<evidence type="ECO:0000313" key="10">
    <source>
        <dbReference type="Proteomes" id="UP000070444"/>
    </source>
</evidence>
<reference evidence="9 10" key="1">
    <citation type="journal article" date="2015" name="Genome Biol. Evol.">
        <title>Phylogenomic analyses indicate that early fungi evolved digesting cell walls of algal ancestors of land plants.</title>
        <authorList>
            <person name="Chang Y."/>
            <person name="Wang S."/>
            <person name="Sekimoto S."/>
            <person name="Aerts A.L."/>
            <person name="Choi C."/>
            <person name="Clum A."/>
            <person name="LaButti K.M."/>
            <person name="Lindquist E.A."/>
            <person name="Yee Ngan C."/>
            <person name="Ohm R.A."/>
            <person name="Salamov A.A."/>
            <person name="Grigoriev I.V."/>
            <person name="Spatafora J.W."/>
            <person name="Berbee M.L."/>
        </authorList>
    </citation>
    <scope>NUCLEOTIDE SEQUENCE [LARGE SCALE GENOMIC DNA]</scope>
    <source>
        <strain evidence="9 10">NRRL 28638</strain>
    </source>
</reference>
<dbReference type="CDD" id="cd00302">
    <property type="entry name" value="cytochrome_P450"/>
    <property type="match status" value="1"/>
</dbReference>
<evidence type="ECO:0000256" key="4">
    <source>
        <dbReference type="ARBA" id="ARBA00022723"/>
    </source>
</evidence>
<dbReference type="PRINTS" id="PR00463">
    <property type="entry name" value="EP450I"/>
</dbReference>
<sequence length="450" mass="52212">MGASKDAFDDEMAKHMGPMLDKHGIVRYFGPHGWSIIIADPQLAKIIYNNSDVFYKNTNSVINLNPHSQKFFGKDQIVNINGEDWKRMRKLMNPIFHQTWPIDTLSKCTRDVIDIWSQTDGLNVEVHDNIQKLTLDVLGHTVFNTDFESVKNPDSELYNRYHTIAKDVFGQIIYFFFPILDKVPYFKRPKLQSLISSYDKYVFDMVTTRREELKLNPDSKAQDLLSKLVLASEEDGKTLISDREIADNLKAFFIAGHDTTSSTLAATFYYLARYPEVQDKLRTEILEVMNNPQVLTNPTLEQLKQMDYLNMVIKESMRRMATVSIIERVSNAPFNLTNTIYLPAKTPVFILPWQTHQQSQYFSNPKEFNPERFRDPSSVESKNWQPFITGPRACIGMTLSLMEQRVSLVLLLQKFIFSIDESNPDYKQLRLTTNGIIRPRDLRLNLTQRI</sequence>
<dbReference type="InterPro" id="IPR002401">
    <property type="entry name" value="Cyt_P450_E_grp-I"/>
</dbReference>
<keyword evidence="6 8" id="KW-0408">Iron</keyword>
<evidence type="ECO:0000256" key="6">
    <source>
        <dbReference type="ARBA" id="ARBA00023004"/>
    </source>
</evidence>
<dbReference type="Gene3D" id="1.10.630.10">
    <property type="entry name" value="Cytochrome P450"/>
    <property type="match status" value="1"/>
</dbReference>
<dbReference type="OrthoDB" id="1470350at2759"/>
<dbReference type="OMA" id="NCHAKEV"/>
<dbReference type="InterPro" id="IPR050476">
    <property type="entry name" value="Insect_CytP450_Detox"/>
</dbReference>
<dbReference type="EMBL" id="KQ964471">
    <property type="protein sequence ID" value="KXN71593.1"/>
    <property type="molecule type" value="Genomic_DNA"/>
</dbReference>
<dbReference type="InterPro" id="IPR001128">
    <property type="entry name" value="Cyt_P450"/>
</dbReference>
<comment type="similarity">
    <text evidence="2">Belongs to the cytochrome P450 family.</text>
</comment>
<evidence type="ECO:0000256" key="8">
    <source>
        <dbReference type="PIRSR" id="PIRSR602401-1"/>
    </source>
</evidence>
<dbReference type="PRINTS" id="PR00385">
    <property type="entry name" value="P450"/>
</dbReference>
<dbReference type="PANTHER" id="PTHR24292">
    <property type="entry name" value="CYTOCHROME P450"/>
    <property type="match status" value="1"/>
</dbReference>
<dbReference type="SUPFAM" id="SSF48264">
    <property type="entry name" value="Cytochrome P450"/>
    <property type="match status" value="1"/>
</dbReference>
<keyword evidence="5" id="KW-0560">Oxidoreductase</keyword>
<dbReference type="InterPro" id="IPR036396">
    <property type="entry name" value="Cyt_P450_sf"/>
</dbReference>
<dbReference type="Pfam" id="PF00067">
    <property type="entry name" value="p450"/>
    <property type="match status" value="1"/>
</dbReference>
<protein>
    <submittedName>
        <fullName evidence="9">Cytochrome P450</fullName>
    </submittedName>
</protein>
<name>A0A137P9B6_CONC2</name>
<evidence type="ECO:0000256" key="1">
    <source>
        <dbReference type="ARBA" id="ARBA00001971"/>
    </source>
</evidence>
<dbReference type="GO" id="GO:0004497">
    <property type="term" value="F:monooxygenase activity"/>
    <property type="evidence" value="ECO:0007669"/>
    <property type="project" value="UniProtKB-KW"/>
</dbReference>
<dbReference type="Proteomes" id="UP000070444">
    <property type="component" value="Unassembled WGS sequence"/>
</dbReference>
<feature type="binding site" description="axial binding residue" evidence="8">
    <location>
        <position position="394"/>
    </location>
    <ligand>
        <name>heme</name>
        <dbReference type="ChEBI" id="CHEBI:30413"/>
    </ligand>
    <ligandPart>
        <name>Fe</name>
        <dbReference type="ChEBI" id="CHEBI:18248"/>
    </ligandPart>
</feature>
<keyword evidence="4 8" id="KW-0479">Metal-binding</keyword>
<keyword evidence="7" id="KW-0503">Monooxygenase</keyword>
<dbReference type="PANTHER" id="PTHR24292:SF102">
    <property type="entry name" value="CYTOCHROME P450 FAMILY-RELATED"/>
    <property type="match status" value="1"/>
</dbReference>
<organism evidence="9 10">
    <name type="scientific">Conidiobolus coronatus (strain ATCC 28846 / CBS 209.66 / NRRL 28638)</name>
    <name type="common">Delacroixia coronata</name>
    <dbReference type="NCBI Taxonomy" id="796925"/>
    <lineage>
        <taxon>Eukaryota</taxon>
        <taxon>Fungi</taxon>
        <taxon>Fungi incertae sedis</taxon>
        <taxon>Zoopagomycota</taxon>
        <taxon>Entomophthoromycotina</taxon>
        <taxon>Entomophthoromycetes</taxon>
        <taxon>Entomophthorales</taxon>
        <taxon>Ancylistaceae</taxon>
        <taxon>Conidiobolus</taxon>
    </lineage>
</organism>
<comment type="cofactor">
    <cofactor evidence="1 8">
        <name>heme</name>
        <dbReference type="ChEBI" id="CHEBI:30413"/>
    </cofactor>
</comment>
<keyword evidence="10" id="KW-1185">Reference proteome</keyword>
<accession>A0A137P9B6</accession>
<evidence type="ECO:0000256" key="3">
    <source>
        <dbReference type="ARBA" id="ARBA00022617"/>
    </source>
</evidence>
<dbReference type="GO" id="GO:0016705">
    <property type="term" value="F:oxidoreductase activity, acting on paired donors, with incorporation or reduction of molecular oxygen"/>
    <property type="evidence" value="ECO:0007669"/>
    <property type="project" value="InterPro"/>
</dbReference>
<dbReference type="AlphaFoldDB" id="A0A137P9B6"/>
<dbReference type="STRING" id="796925.A0A137P9B6"/>
<evidence type="ECO:0000256" key="5">
    <source>
        <dbReference type="ARBA" id="ARBA00023002"/>
    </source>
</evidence>
<evidence type="ECO:0000256" key="7">
    <source>
        <dbReference type="ARBA" id="ARBA00023033"/>
    </source>
</evidence>
<evidence type="ECO:0000313" key="9">
    <source>
        <dbReference type="EMBL" id="KXN71593.1"/>
    </source>
</evidence>